<dbReference type="EMBL" id="CP001351">
    <property type="protein sequence ID" value="ACL63134.1"/>
    <property type="molecule type" value="Genomic_DNA"/>
</dbReference>
<geneLocation type="plasmid" evidence="1 2">
    <name>pMNOD02</name>
</geneLocation>
<gene>
    <name evidence="1" type="ordered locus">Mnod_8155</name>
</gene>
<dbReference type="OrthoDB" id="8000396at2"/>
<name>B8IX93_METNO</name>
<organism evidence="1 2">
    <name type="scientific">Methylobacterium nodulans (strain LMG 21967 / CNCM I-2342 / ORS 2060)</name>
    <dbReference type="NCBI Taxonomy" id="460265"/>
    <lineage>
        <taxon>Bacteria</taxon>
        <taxon>Pseudomonadati</taxon>
        <taxon>Pseudomonadota</taxon>
        <taxon>Alphaproteobacteria</taxon>
        <taxon>Hyphomicrobiales</taxon>
        <taxon>Methylobacteriaceae</taxon>
        <taxon>Methylobacterium</taxon>
    </lineage>
</organism>
<keyword evidence="2" id="KW-1185">Reference proteome</keyword>
<dbReference type="KEGG" id="mno:Mnod_8155"/>
<protein>
    <submittedName>
        <fullName evidence="1">Uncharacterized protein</fullName>
    </submittedName>
</protein>
<dbReference type="HOGENOM" id="CLU_2771194_0_0_5"/>
<dbReference type="Proteomes" id="UP000008207">
    <property type="component" value="Plasmid pMNOD02"/>
</dbReference>
<evidence type="ECO:0000313" key="1">
    <source>
        <dbReference type="EMBL" id="ACL63134.1"/>
    </source>
</evidence>
<dbReference type="AlphaFoldDB" id="B8IX93"/>
<reference evidence="2" key="1">
    <citation type="submission" date="2009-01" db="EMBL/GenBank/DDBJ databases">
        <title>Complete sequence of plasmid 2 of Methylobacterium nodulans ORS 2060.</title>
        <authorList>
            <consortium name="US DOE Joint Genome Institute"/>
            <person name="Lucas S."/>
            <person name="Copeland A."/>
            <person name="Lapidus A."/>
            <person name="Glavina del Rio T."/>
            <person name="Dalin E."/>
            <person name="Tice H."/>
            <person name="Bruce D."/>
            <person name="Goodwin L."/>
            <person name="Pitluck S."/>
            <person name="Sims D."/>
            <person name="Brettin T."/>
            <person name="Detter J.C."/>
            <person name="Han C."/>
            <person name="Larimer F."/>
            <person name="Land M."/>
            <person name="Hauser L."/>
            <person name="Kyrpides N."/>
            <person name="Ivanova N."/>
            <person name="Marx C.J."/>
            <person name="Richardson P."/>
        </authorList>
    </citation>
    <scope>NUCLEOTIDE SEQUENCE [LARGE SCALE GENOMIC DNA]</scope>
    <source>
        <strain evidence="2">LMG 21967 / CNCM I-2342 / ORS 2060</strain>
        <plasmid evidence="2">Plasmid pMNOD02</plasmid>
    </source>
</reference>
<proteinExistence type="predicted"/>
<accession>B8IX93</accession>
<evidence type="ECO:0000313" key="2">
    <source>
        <dbReference type="Proteomes" id="UP000008207"/>
    </source>
</evidence>
<sequence length="69" mass="7840">MAKLFIGSVRTQGGYRPPITVRATSQAEALWFLRAQYPQDRVEAVLPALWWPPTSDTGRTIGDIREHRC</sequence>
<dbReference type="RefSeq" id="WP_012631334.1">
    <property type="nucleotide sequence ID" value="NC_011887.1"/>
</dbReference>
<keyword evidence="1" id="KW-0614">Plasmid</keyword>